<evidence type="ECO:0000259" key="2">
    <source>
        <dbReference type="PROSITE" id="PS50943"/>
    </source>
</evidence>
<feature type="domain" description="HTH cro/C1-type" evidence="2">
    <location>
        <begin position="5"/>
        <end position="59"/>
    </location>
</feature>
<dbReference type="PANTHER" id="PTHR46797:SF1">
    <property type="entry name" value="METHYLPHOSPHONATE SYNTHASE"/>
    <property type="match status" value="1"/>
</dbReference>
<proteinExistence type="predicted"/>
<evidence type="ECO:0000313" key="3">
    <source>
        <dbReference type="EMBL" id="AFQ30509.1"/>
    </source>
</evidence>
<dbReference type="SUPFAM" id="SSF47413">
    <property type="entry name" value="lambda repressor-like DNA-binding domains"/>
    <property type="match status" value="1"/>
</dbReference>
<dbReference type="InterPro" id="IPR001387">
    <property type="entry name" value="Cro/C1-type_HTH"/>
</dbReference>
<dbReference type="PROSITE" id="PS50943">
    <property type="entry name" value="HTH_CROC1"/>
    <property type="match status" value="1"/>
</dbReference>
<reference evidence="3 4" key="1">
    <citation type="journal article" date="2013" name="Genome Announc.">
        <title>Complete Genome Sequence of Bacillus thuringiensis Serovar Israelensis Strain HD-789.</title>
        <authorList>
            <person name="Doggett N.A."/>
            <person name="Stubben C.J."/>
            <person name="Chertkov O."/>
            <person name="Bruce D.C."/>
            <person name="Detter J.C."/>
            <person name="Johnson S.L."/>
            <person name="Han C.S."/>
        </authorList>
    </citation>
    <scope>NUCLEOTIDE SEQUENCE [LARGE SCALE GENOMIC DNA]</scope>
    <source>
        <strain evidence="3 4">HD-789</strain>
    </source>
</reference>
<geneLocation type="plasmid" evidence="3 4">
    <name>pBTHD789-3</name>
</geneLocation>
<dbReference type="SMART" id="SM00530">
    <property type="entry name" value="HTH_XRE"/>
    <property type="match status" value="1"/>
</dbReference>
<organism evidence="3 4">
    <name type="scientific">Bacillus thuringiensis HD-789</name>
    <dbReference type="NCBI Taxonomy" id="1217737"/>
    <lineage>
        <taxon>Bacteria</taxon>
        <taxon>Bacillati</taxon>
        <taxon>Bacillota</taxon>
        <taxon>Bacilli</taxon>
        <taxon>Bacillales</taxon>
        <taxon>Bacillaceae</taxon>
        <taxon>Bacillus</taxon>
        <taxon>Bacillus cereus group</taxon>
    </lineage>
</organism>
<dbReference type="PANTHER" id="PTHR46797">
    <property type="entry name" value="HTH-TYPE TRANSCRIPTIONAL REGULATOR"/>
    <property type="match status" value="1"/>
</dbReference>
<dbReference type="Gene3D" id="1.10.260.40">
    <property type="entry name" value="lambda repressor-like DNA-binding domains"/>
    <property type="match status" value="1"/>
</dbReference>
<dbReference type="GO" id="GO:0005829">
    <property type="term" value="C:cytosol"/>
    <property type="evidence" value="ECO:0007669"/>
    <property type="project" value="TreeGrafter"/>
</dbReference>
<dbReference type="GO" id="GO:0003677">
    <property type="term" value="F:DNA binding"/>
    <property type="evidence" value="ECO:0007669"/>
    <property type="project" value="UniProtKB-KW"/>
</dbReference>
<dbReference type="InterPro" id="IPR010982">
    <property type="entry name" value="Lambda_DNA-bd_dom_sf"/>
</dbReference>
<accession>A0A9W3JX03</accession>
<dbReference type="KEGG" id="btn:BTF1_32121"/>
<keyword evidence="3" id="KW-0614">Plasmid</keyword>
<keyword evidence="1" id="KW-0238">DNA-binding</keyword>
<evidence type="ECO:0000256" key="1">
    <source>
        <dbReference type="ARBA" id="ARBA00023125"/>
    </source>
</evidence>
<protein>
    <submittedName>
        <fullName evidence="3">Transcriptional regulator</fullName>
    </submittedName>
</protein>
<dbReference type="EMBL" id="CP003766">
    <property type="protein sequence ID" value="AFQ30509.1"/>
    <property type="molecule type" value="Genomic_DNA"/>
</dbReference>
<gene>
    <name evidence="3" type="ORF">BTF1_32121</name>
</gene>
<evidence type="ECO:0000313" key="4">
    <source>
        <dbReference type="Proteomes" id="UP000005257"/>
    </source>
</evidence>
<name>A0A9W3JX03_BACTU</name>
<dbReference type="InterPro" id="IPR050807">
    <property type="entry name" value="TransReg_Diox_bact_type"/>
</dbReference>
<dbReference type="AlphaFoldDB" id="A0A9W3JX03"/>
<dbReference type="Pfam" id="PF01381">
    <property type="entry name" value="HTH_3"/>
    <property type="match status" value="1"/>
</dbReference>
<dbReference type="GO" id="GO:0003700">
    <property type="term" value="F:DNA-binding transcription factor activity"/>
    <property type="evidence" value="ECO:0007669"/>
    <property type="project" value="TreeGrafter"/>
</dbReference>
<dbReference type="CDD" id="cd00093">
    <property type="entry name" value="HTH_XRE"/>
    <property type="match status" value="1"/>
</dbReference>
<dbReference type="RefSeq" id="WP_000797242.1">
    <property type="nucleotide sequence ID" value="NC_018510.1"/>
</dbReference>
<dbReference type="Proteomes" id="UP000005257">
    <property type="component" value="Plasmid pBTHD789-3"/>
</dbReference>
<sequence length="124" mass="14633">MKNRIKEIRKKNGDTLKDLAKKTNYDYSNLSKIERGIYTPSLNILKKISTIYNIDIQYLIELDEKCEDELNEKEFILDINLNSQELLKKYNLILDGKLATEDEIELVVQIIRKLRETLEKKKNG</sequence>